<dbReference type="EMBL" id="FWEV01000029">
    <property type="protein sequence ID" value="SLM28069.1"/>
    <property type="molecule type" value="Genomic_DNA"/>
</dbReference>
<protein>
    <submittedName>
        <fullName evidence="1">Uncharacterized protein</fullName>
    </submittedName>
</protein>
<keyword evidence="2" id="KW-1185">Reference proteome</keyword>
<proteinExistence type="predicted"/>
<reference evidence="1 2" key="1">
    <citation type="submission" date="2017-03" db="EMBL/GenBank/DDBJ databases">
        <authorList>
            <person name="Afonso C.L."/>
            <person name="Miller P.J."/>
            <person name="Scott M.A."/>
            <person name="Spackman E."/>
            <person name="Goraichik I."/>
            <person name="Dimitrov K.M."/>
            <person name="Suarez D.L."/>
            <person name="Swayne D.E."/>
        </authorList>
    </citation>
    <scope>NUCLEOTIDE SEQUENCE [LARGE SCALE GENOMIC DNA]</scope>
    <source>
        <strain evidence="1">PRJEB14757</strain>
    </source>
</reference>
<evidence type="ECO:0000313" key="1">
    <source>
        <dbReference type="EMBL" id="SLM28069.1"/>
    </source>
</evidence>
<accession>A0A1W1H6H6</accession>
<name>A0A1W1H6H6_9BACT</name>
<dbReference type="AlphaFoldDB" id="A0A1W1H6H6"/>
<sequence length="60" mass="7366">MSDLLKLIIITYMVDYRHNRRDESRFKNSLLPRLSYKHVAILHYEFERDESGKGNIIQWR</sequence>
<organism evidence="1 2">
    <name type="scientific">Desulfamplus magnetovallimortis</name>
    <dbReference type="NCBI Taxonomy" id="1246637"/>
    <lineage>
        <taxon>Bacteria</taxon>
        <taxon>Pseudomonadati</taxon>
        <taxon>Thermodesulfobacteriota</taxon>
        <taxon>Desulfobacteria</taxon>
        <taxon>Desulfobacterales</taxon>
        <taxon>Desulfobacteraceae</taxon>
        <taxon>Desulfamplus</taxon>
    </lineage>
</organism>
<dbReference type="Proteomes" id="UP000191931">
    <property type="component" value="Unassembled WGS sequence"/>
</dbReference>
<evidence type="ECO:0000313" key="2">
    <source>
        <dbReference type="Proteomes" id="UP000191931"/>
    </source>
</evidence>
<dbReference type="STRING" id="1246637.MTBBW1_1240002"/>
<gene>
    <name evidence="1" type="ORF">MTBBW1_1240002</name>
</gene>